<keyword evidence="3" id="KW-0433">Leucine-rich repeat</keyword>
<dbReference type="GO" id="GO:0005737">
    <property type="term" value="C:cytoplasm"/>
    <property type="evidence" value="ECO:0007669"/>
    <property type="project" value="UniProtKB-SubCell"/>
</dbReference>
<dbReference type="EMBL" id="KN846951">
    <property type="protein sequence ID" value="KIV85765.1"/>
    <property type="molecule type" value="Genomic_DNA"/>
</dbReference>
<dbReference type="InterPro" id="IPR001611">
    <property type="entry name" value="Leu-rich_rpt"/>
</dbReference>
<gene>
    <name evidence="6" type="ORF">PV11_01424</name>
</gene>
<feature type="region of interest" description="Disordered" evidence="5">
    <location>
        <begin position="742"/>
        <end position="766"/>
    </location>
</feature>
<evidence type="ECO:0000313" key="6">
    <source>
        <dbReference type="EMBL" id="KIV85765.1"/>
    </source>
</evidence>
<proteinExistence type="predicted"/>
<keyword evidence="4" id="KW-0677">Repeat</keyword>
<dbReference type="InterPro" id="IPR032675">
    <property type="entry name" value="LRR_dom_sf"/>
</dbReference>
<dbReference type="PANTHER" id="PTHR15454:SF69">
    <property type="entry name" value="SERINE_THREONINE-PROTEIN KINASE 11-INTERACTING PROTEIN"/>
    <property type="match status" value="1"/>
</dbReference>
<feature type="compositionally biased region" description="Low complexity" evidence="5">
    <location>
        <begin position="351"/>
        <end position="377"/>
    </location>
</feature>
<evidence type="ECO:0000256" key="5">
    <source>
        <dbReference type="SAM" id="MobiDB-lite"/>
    </source>
</evidence>
<protein>
    <recommendedName>
        <fullName evidence="8">Leucine Rich Repeat domain protein</fullName>
    </recommendedName>
</protein>
<dbReference type="HOGENOM" id="CLU_009538_0_0_1"/>
<feature type="region of interest" description="Disordered" evidence="5">
    <location>
        <begin position="283"/>
        <end position="386"/>
    </location>
</feature>
<organism evidence="6 7">
    <name type="scientific">Exophiala sideris</name>
    <dbReference type="NCBI Taxonomy" id="1016849"/>
    <lineage>
        <taxon>Eukaryota</taxon>
        <taxon>Fungi</taxon>
        <taxon>Dikarya</taxon>
        <taxon>Ascomycota</taxon>
        <taxon>Pezizomycotina</taxon>
        <taxon>Eurotiomycetes</taxon>
        <taxon>Chaetothyriomycetidae</taxon>
        <taxon>Chaetothyriales</taxon>
        <taxon>Herpotrichiellaceae</taxon>
        <taxon>Exophiala</taxon>
    </lineage>
</organism>
<feature type="compositionally biased region" description="Polar residues" evidence="5">
    <location>
        <begin position="295"/>
        <end position="305"/>
    </location>
</feature>
<feature type="region of interest" description="Disordered" evidence="5">
    <location>
        <begin position="656"/>
        <end position="705"/>
    </location>
</feature>
<sequence length="766" mass="84743">MDHLQTEDGHHFIRSLAQFIRQHEKALANSLQLSVHRRQSSLNLKSTSPTAVTSGTTTSSTNTSSNPLAAAFSLAGLHFRSHAAKAALLTLTPHHLFYLLSRMEELDITVGPMNIRLENLNTDPSPANYVSFLQSHTPAKGRSDKDSIHSVSSMRSVMSGMSSFWSTIGLGGGTSKTEKAKALTEADLTYLYSAFTKLPSLRLTADHRARLIQGYEEFPFDTAVPLFAFKNLQQLDIVDIDFRQFYGWDRLAEQLTLLTVKRAKLDDPAELLTNIVLDDAERRRRRTTKGARGSPTLTGSWTVPSTPRVGYMQSHSDPGSPAEGSLDQEDFLPKDKYMSGSVSPKRPTPSRPTSSYKHVRSYSSKVIRSGSGSSNSSDYGVQPHRSESSSSLLSLNILPSTKWQRLKYLSLADNSLTTISAKSLAPVATTLRSLNLSSNLFTEIPDSLASLTRLVSLDLSNCMIASLQSLSRFPLPAVLTVNLKANRLRSLAGVEKLLSLEQLNIQDNQLSDPMEMARLTCIPNLKRIWVKRNPFTKSSTDYRVLTFNLFRKTPGYVDDVMIDEAGPGFTERKQLIDRVPEVETQMAPPSIRIVETPVMIQQAELVRSDLSQQNEDLVTTTRRKRAARRRIVDLAKDETFGRVPDEDIVATILPDSNLTDQQTLPAEDDPPAPAVHLGESHEEDLYDGSTQVASVGSSEQANQEDDYRAKVEALRQEFGSNWLSVLGDQNWHNSHHMELTQGQNLGHNSLHPSGQPVIVSGGRTLG</sequence>
<evidence type="ECO:0000256" key="1">
    <source>
        <dbReference type="ARBA" id="ARBA00004496"/>
    </source>
</evidence>
<name>A0A0D1WAB3_9EURO</name>
<dbReference type="Proteomes" id="UP000053599">
    <property type="component" value="Unassembled WGS sequence"/>
</dbReference>
<dbReference type="Gene3D" id="3.80.10.10">
    <property type="entry name" value="Ribonuclease Inhibitor"/>
    <property type="match status" value="2"/>
</dbReference>
<comment type="subcellular location">
    <subcellularLocation>
        <location evidence="1">Cytoplasm</location>
    </subcellularLocation>
</comment>
<dbReference type="SUPFAM" id="SSF52058">
    <property type="entry name" value="L domain-like"/>
    <property type="match status" value="1"/>
</dbReference>
<feature type="compositionally biased region" description="Polar residues" evidence="5">
    <location>
        <begin position="688"/>
        <end position="701"/>
    </location>
</feature>
<dbReference type="PROSITE" id="PS51450">
    <property type="entry name" value="LRR"/>
    <property type="match status" value="2"/>
</dbReference>
<keyword evidence="2" id="KW-0963">Cytoplasm</keyword>
<dbReference type="AlphaFoldDB" id="A0A0D1WAB3"/>
<evidence type="ECO:0000256" key="3">
    <source>
        <dbReference type="ARBA" id="ARBA00022614"/>
    </source>
</evidence>
<dbReference type="Pfam" id="PF13855">
    <property type="entry name" value="LRR_8"/>
    <property type="match status" value="1"/>
</dbReference>
<evidence type="ECO:0000256" key="2">
    <source>
        <dbReference type="ARBA" id="ARBA00022490"/>
    </source>
</evidence>
<accession>A0A0D1WAB3</accession>
<dbReference type="STRING" id="1016849.A0A0D1WAB3"/>
<evidence type="ECO:0000256" key="4">
    <source>
        <dbReference type="ARBA" id="ARBA00022737"/>
    </source>
</evidence>
<feature type="compositionally biased region" description="Low complexity" evidence="5">
    <location>
        <begin position="46"/>
        <end position="65"/>
    </location>
</feature>
<reference evidence="6 7" key="1">
    <citation type="submission" date="2015-01" db="EMBL/GenBank/DDBJ databases">
        <title>The Genome Sequence of Exophiala sideris CBS121828.</title>
        <authorList>
            <consortium name="The Broad Institute Genomics Platform"/>
            <person name="Cuomo C."/>
            <person name="de Hoog S."/>
            <person name="Gorbushina A."/>
            <person name="Stielow B."/>
            <person name="Teixiera M."/>
            <person name="Abouelleil A."/>
            <person name="Chapman S.B."/>
            <person name="Priest M."/>
            <person name="Young S.K."/>
            <person name="Wortman J."/>
            <person name="Nusbaum C."/>
            <person name="Birren B."/>
        </authorList>
    </citation>
    <scope>NUCLEOTIDE SEQUENCE [LARGE SCALE GENOMIC DNA]</scope>
    <source>
        <strain evidence="6 7">CBS 121828</strain>
    </source>
</reference>
<dbReference type="PANTHER" id="PTHR15454">
    <property type="entry name" value="NISCHARIN RELATED"/>
    <property type="match status" value="1"/>
</dbReference>
<feature type="compositionally biased region" description="Polar residues" evidence="5">
    <location>
        <begin position="742"/>
        <end position="752"/>
    </location>
</feature>
<evidence type="ECO:0008006" key="8">
    <source>
        <dbReference type="Google" id="ProtNLM"/>
    </source>
</evidence>
<dbReference type="OrthoDB" id="676979at2759"/>
<evidence type="ECO:0000313" key="7">
    <source>
        <dbReference type="Proteomes" id="UP000053599"/>
    </source>
</evidence>
<feature type="region of interest" description="Disordered" evidence="5">
    <location>
        <begin position="40"/>
        <end position="65"/>
    </location>
</feature>